<evidence type="ECO:0000313" key="2">
    <source>
        <dbReference type="Proteomes" id="UP001231649"/>
    </source>
</evidence>
<evidence type="ECO:0000313" key="1">
    <source>
        <dbReference type="EMBL" id="KAJ8719449.1"/>
    </source>
</evidence>
<reference evidence="1" key="1">
    <citation type="submission" date="2023-03" db="EMBL/GenBank/DDBJ databases">
        <title>Chromosome-level genomes of two armyworms, Mythimna separata and Mythimna loreyi, provide insights into the biosynthesis and reception of sex pheromones.</title>
        <authorList>
            <person name="Zhao H."/>
        </authorList>
    </citation>
    <scope>NUCLEOTIDE SEQUENCE</scope>
    <source>
        <strain evidence="1">BeijingLab</strain>
    </source>
</reference>
<gene>
    <name evidence="1" type="ORF">PYW08_011624</name>
</gene>
<protein>
    <submittedName>
        <fullName evidence="1">Uncharacterized protein</fullName>
    </submittedName>
</protein>
<sequence>MQEIKKEDLPECEENEVELLNNNVIEKNTNPNNNVVEEDKHTESNKRTKPEKSFTNIFFLICIVGISLGILLEVINGINRGQKLPPERPKYWVFGLKSDVNKRNGVLKHIHLVLERLGYEKSTNKTPWNLLWSYPTPFSHMNLRNLSANQKVNHFPGTGYISSKVVLATTNSKYIPKAFKLPKDKDEFLKYAAENNNALFVQKSNAHRHVYIKNVSDIDVASGKSFVQEYVQKPFLVDGHKFDIGVYVVLKSVNPLRVYWYKGDVLFRYCMEKYYPFDPANLNKYIVGDDYLPTWKVPSLKYSYTTLGNSMKEAFEIYVRSKGKDPSNIWKDVQKAVAEIFLMKESLIIDKVKQYKSPDSFFEMMRFDFILDEDMKVYLLEANMGPNLSSNHFPPNQLLYEQVIYNLFSLTGVAQGGVKAADEGDTEAAKNMVSAQKNIAVFGEQCKTTCLENCDASDLCGLCKPCISDRLTQNLLTAYTEFLHKGDFRRIYPPPMTPNEDITSITEQVKNLSENNKLQHLWYQAKCNQDITWCT</sequence>
<proteinExistence type="predicted"/>
<accession>A0ACC2QK02</accession>
<dbReference type="Proteomes" id="UP001231649">
    <property type="component" value="Chromosome 3"/>
</dbReference>
<keyword evidence="2" id="KW-1185">Reference proteome</keyword>
<name>A0ACC2QK02_9NEOP</name>
<dbReference type="EMBL" id="CM056779">
    <property type="protein sequence ID" value="KAJ8719449.1"/>
    <property type="molecule type" value="Genomic_DNA"/>
</dbReference>
<organism evidence="1 2">
    <name type="scientific">Mythimna loreyi</name>
    <dbReference type="NCBI Taxonomy" id="667449"/>
    <lineage>
        <taxon>Eukaryota</taxon>
        <taxon>Metazoa</taxon>
        <taxon>Ecdysozoa</taxon>
        <taxon>Arthropoda</taxon>
        <taxon>Hexapoda</taxon>
        <taxon>Insecta</taxon>
        <taxon>Pterygota</taxon>
        <taxon>Neoptera</taxon>
        <taxon>Endopterygota</taxon>
        <taxon>Lepidoptera</taxon>
        <taxon>Glossata</taxon>
        <taxon>Ditrysia</taxon>
        <taxon>Noctuoidea</taxon>
        <taxon>Noctuidae</taxon>
        <taxon>Noctuinae</taxon>
        <taxon>Hadenini</taxon>
        <taxon>Mythimna</taxon>
    </lineage>
</organism>
<comment type="caution">
    <text evidence="1">The sequence shown here is derived from an EMBL/GenBank/DDBJ whole genome shotgun (WGS) entry which is preliminary data.</text>
</comment>